<organism evidence="4 5">
    <name type="scientific">Pyronema omphalodes (strain CBS 100304)</name>
    <name type="common">Pyronema confluens</name>
    <dbReference type="NCBI Taxonomy" id="1076935"/>
    <lineage>
        <taxon>Eukaryota</taxon>
        <taxon>Fungi</taxon>
        <taxon>Dikarya</taxon>
        <taxon>Ascomycota</taxon>
        <taxon>Pezizomycotina</taxon>
        <taxon>Pezizomycetes</taxon>
        <taxon>Pezizales</taxon>
        <taxon>Pyronemataceae</taxon>
        <taxon>Pyronema</taxon>
    </lineage>
</organism>
<dbReference type="OMA" id="VYWTGPA"/>
<dbReference type="SUPFAM" id="SSF53448">
    <property type="entry name" value="Nucleotide-diphospho-sugar transferases"/>
    <property type="match status" value="1"/>
</dbReference>
<dbReference type="InterPro" id="IPR029044">
    <property type="entry name" value="Nucleotide-diphossugar_trans"/>
</dbReference>
<keyword evidence="3" id="KW-1133">Transmembrane helix</keyword>
<sequence length="576" mass="65006">MDRPRHSKLHRCGQLIWNLCIVFVVYGIIFEVIVVSRTGSFNPFSKPVASSNAPTIPEGSLSGGVNYRLRPTTLVKNINDAYAGPRRHVDTLANYGKLLEACRGSATGLEKMRFVYDCLEYLSKKEDDYLFLPSDSPASKSDPSYPAVDTAAPASQTNIGQCPGPVQLFHTYWTGPSTWRVELFIKAYLYTQNLPCSRLWIWLDSDTNPTAVADMMQDKGFARFLPLVERGDITLKAWNFPTRIPLPKGTVASDPLYSQILANRALKSAGSTEEKKIEDLGDGVIIHPDGSEWIEFSERQMTFLPVAVSDAVRFIVLHLNGGVYLDMDIMLLRDMRPLLLTPDHNFAERWAVHSHPGDFNTAVLSLNANSSLSSYLVRGGVRMGLNFHPMIVGRMAWKDGRVEELAMFETGLFDPIWGEFNWGREGRCTVPCFKDYGQAFLGTREAVREEWQSFDGPQLEEEEAKAGVTELKKRDAAPASAAEKIVKGEDGSYGGREYRLEEDKYPPTNRTLENFFRGAWSYHIHNQWAKHPQPNSWFSVAQNAHDGFLSGERTNLYGEKWGGPEIMSYDRWREFD</sequence>
<dbReference type="AlphaFoldDB" id="U4KY92"/>
<dbReference type="eggNOG" id="ENOG502RH41">
    <property type="taxonomic scope" value="Eukaryota"/>
</dbReference>
<protein>
    <submittedName>
        <fullName evidence="4">Uncharacterized protein</fullName>
    </submittedName>
</protein>
<name>U4KY92_PYROM</name>
<dbReference type="OrthoDB" id="409543at2759"/>
<dbReference type="EMBL" id="HF935336">
    <property type="protein sequence ID" value="CCX07177.1"/>
    <property type="molecule type" value="Genomic_DNA"/>
</dbReference>
<accession>U4KY92</accession>
<evidence type="ECO:0000256" key="3">
    <source>
        <dbReference type="SAM" id="Phobius"/>
    </source>
</evidence>
<reference evidence="4 5" key="1">
    <citation type="journal article" date="2013" name="PLoS Genet.">
        <title>The genome and development-dependent transcriptomes of Pyronema confluens: a window into fungal evolution.</title>
        <authorList>
            <person name="Traeger S."/>
            <person name="Altegoer F."/>
            <person name="Freitag M."/>
            <person name="Gabaldon T."/>
            <person name="Kempken F."/>
            <person name="Kumar A."/>
            <person name="Marcet-Houben M."/>
            <person name="Poggeler S."/>
            <person name="Stajich J.E."/>
            <person name="Nowrousian M."/>
        </authorList>
    </citation>
    <scope>NUCLEOTIDE SEQUENCE [LARGE SCALE GENOMIC DNA]</scope>
    <source>
        <strain evidence="5">CBS 100304</strain>
        <tissue evidence="4">Vegetative mycelium</tissue>
    </source>
</reference>
<evidence type="ECO:0000256" key="2">
    <source>
        <dbReference type="SAM" id="MobiDB-lite"/>
    </source>
</evidence>
<evidence type="ECO:0000256" key="1">
    <source>
        <dbReference type="ARBA" id="ARBA00009003"/>
    </source>
</evidence>
<keyword evidence="5" id="KW-1185">Reference proteome</keyword>
<feature type="compositionally biased region" description="Low complexity" evidence="2">
    <location>
        <begin position="137"/>
        <end position="147"/>
    </location>
</feature>
<proteinExistence type="inferred from homology"/>
<evidence type="ECO:0000313" key="5">
    <source>
        <dbReference type="Proteomes" id="UP000018144"/>
    </source>
</evidence>
<feature type="transmembrane region" description="Helical" evidence="3">
    <location>
        <begin position="15"/>
        <end position="35"/>
    </location>
</feature>
<dbReference type="Pfam" id="PF04488">
    <property type="entry name" value="Gly_transf_sug"/>
    <property type="match status" value="1"/>
</dbReference>
<dbReference type="GO" id="GO:1901135">
    <property type="term" value="P:carbohydrate derivative metabolic process"/>
    <property type="evidence" value="ECO:0007669"/>
    <property type="project" value="UniProtKB-ARBA"/>
</dbReference>
<dbReference type="InterPro" id="IPR007577">
    <property type="entry name" value="GlycoTrfase_DXD_sugar-bd_CS"/>
</dbReference>
<feature type="region of interest" description="Disordered" evidence="2">
    <location>
        <begin position="137"/>
        <end position="158"/>
    </location>
</feature>
<gene>
    <name evidence="4" type="ORF">PCON_06764</name>
</gene>
<keyword evidence="3" id="KW-0472">Membrane</keyword>
<dbReference type="Gene3D" id="3.90.550.20">
    <property type="match status" value="1"/>
</dbReference>
<keyword evidence="3" id="KW-0812">Transmembrane</keyword>
<evidence type="ECO:0000313" key="4">
    <source>
        <dbReference type="EMBL" id="CCX07177.1"/>
    </source>
</evidence>
<comment type="similarity">
    <text evidence="1">Belongs to the glycosyltransferase 32 family.</text>
</comment>
<dbReference type="Proteomes" id="UP000018144">
    <property type="component" value="Unassembled WGS sequence"/>
</dbReference>
<dbReference type="STRING" id="1076935.U4KY92"/>